<dbReference type="EMBL" id="CM010724">
    <property type="protein sequence ID" value="RZC81486.1"/>
    <property type="molecule type" value="Genomic_DNA"/>
</dbReference>
<sequence length="66" mass="6960">MVVVVGDCLPDANIQMMAVELIPKVSTYQDPPVSGGGGYEKVVVVGGGDWWLLAAVVVDDSGGWRR</sequence>
<dbReference type="Gramene" id="RZC81486">
    <property type="protein sequence ID" value="RZC81486"/>
    <property type="gene ID" value="C5167_044072"/>
</dbReference>
<protein>
    <submittedName>
        <fullName evidence="1">Uncharacterized protein</fullName>
    </submittedName>
</protein>
<gene>
    <name evidence="1" type="ORF">C5167_044072</name>
</gene>
<dbReference type="AlphaFoldDB" id="A0A4Y7L8E8"/>
<keyword evidence="2" id="KW-1185">Reference proteome</keyword>
<evidence type="ECO:0000313" key="1">
    <source>
        <dbReference type="EMBL" id="RZC81486.1"/>
    </source>
</evidence>
<accession>A0A4Y7L8E8</accession>
<evidence type="ECO:0000313" key="2">
    <source>
        <dbReference type="Proteomes" id="UP000316621"/>
    </source>
</evidence>
<dbReference type="Proteomes" id="UP000316621">
    <property type="component" value="Chromosome 10"/>
</dbReference>
<proteinExistence type="predicted"/>
<name>A0A4Y7L8E8_PAPSO</name>
<organism evidence="1 2">
    <name type="scientific">Papaver somniferum</name>
    <name type="common">Opium poppy</name>
    <dbReference type="NCBI Taxonomy" id="3469"/>
    <lineage>
        <taxon>Eukaryota</taxon>
        <taxon>Viridiplantae</taxon>
        <taxon>Streptophyta</taxon>
        <taxon>Embryophyta</taxon>
        <taxon>Tracheophyta</taxon>
        <taxon>Spermatophyta</taxon>
        <taxon>Magnoliopsida</taxon>
        <taxon>Ranunculales</taxon>
        <taxon>Papaveraceae</taxon>
        <taxon>Papaveroideae</taxon>
        <taxon>Papaver</taxon>
    </lineage>
</organism>
<reference evidence="1 2" key="1">
    <citation type="journal article" date="2018" name="Science">
        <title>The opium poppy genome and morphinan production.</title>
        <authorList>
            <person name="Guo L."/>
            <person name="Winzer T."/>
            <person name="Yang X."/>
            <person name="Li Y."/>
            <person name="Ning Z."/>
            <person name="He Z."/>
            <person name="Teodor R."/>
            <person name="Lu Y."/>
            <person name="Bowser T.A."/>
            <person name="Graham I.A."/>
            <person name="Ye K."/>
        </authorList>
    </citation>
    <scope>NUCLEOTIDE SEQUENCE [LARGE SCALE GENOMIC DNA]</scope>
    <source>
        <strain evidence="2">cv. HN1</strain>
        <tissue evidence="1">Leaves</tissue>
    </source>
</reference>